<dbReference type="SMART" id="SM00856">
    <property type="entry name" value="PMEI"/>
    <property type="match status" value="1"/>
</dbReference>
<feature type="signal peptide" evidence="2">
    <location>
        <begin position="1"/>
        <end position="28"/>
    </location>
</feature>
<evidence type="ECO:0000256" key="2">
    <source>
        <dbReference type="SAM" id="SignalP"/>
    </source>
</evidence>
<organism evidence="4 5">
    <name type="scientific">Leersia perrieri</name>
    <dbReference type="NCBI Taxonomy" id="77586"/>
    <lineage>
        <taxon>Eukaryota</taxon>
        <taxon>Viridiplantae</taxon>
        <taxon>Streptophyta</taxon>
        <taxon>Embryophyta</taxon>
        <taxon>Tracheophyta</taxon>
        <taxon>Spermatophyta</taxon>
        <taxon>Magnoliopsida</taxon>
        <taxon>Liliopsida</taxon>
        <taxon>Poales</taxon>
        <taxon>Poaceae</taxon>
        <taxon>BOP clade</taxon>
        <taxon>Oryzoideae</taxon>
        <taxon>Oryzeae</taxon>
        <taxon>Oryzinae</taxon>
        <taxon>Leersia</taxon>
    </lineage>
</organism>
<protein>
    <recommendedName>
        <fullName evidence="3">Pectinesterase inhibitor domain-containing protein</fullName>
    </recommendedName>
</protein>
<dbReference type="Pfam" id="PF04043">
    <property type="entry name" value="PMEI"/>
    <property type="match status" value="1"/>
</dbReference>
<reference evidence="4 5" key="1">
    <citation type="submission" date="2012-08" db="EMBL/GenBank/DDBJ databases">
        <title>Oryza genome evolution.</title>
        <authorList>
            <person name="Wing R.A."/>
        </authorList>
    </citation>
    <scope>NUCLEOTIDE SEQUENCE</scope>
</reference>
<dbReference type="CDD" id="cd15798">
    <property type="entry name" value="PMEI-like_3"/>
    <property type="match status" value="1"/>
</dbReference>
<dbReference type="InterPro" id="IPR051955">
    <property type="entry name" value="PME_Inhibitor"/>
</dbReference>
<keyword evidence="5" id="KW-1185">Reference proteome</keyword>
<dbReference type="GO" id="GO:0004857">
    <property type="term" value="F:enzyme inhibitor activity"/>
    <property type="evidence" value="ECO:0007669"/>
    <property type="project" value="InterPro"/>
</dbReference>
<sequence>MAPGTRSTTTFLVFFMAVAAAVVASASAATPCVAPQSAVAFLRARCASTPYHLTCYDALIPYGCAFQTSQVKLARAAADVNAASLKNLKERTKELVSRGVPGEAPGVAAEVRDCGSAASSASGLAKQTAAEVAKLEAMGDAPRGSQARWAVSNAKTWLSAAMTNEASCADGLGSAGAAASPAARDVVAGVVTAKQYTSIALSFVNAIPIAVS</sequence>
<dbReference type="AlphaFoldDB" id="A0A0D9XIB7"/>
<dbReference type="HOGENOM" id="CLU_033761_0_0_1"/>
<dbReference type="PANTHER" id="PTHR31080">
    <property type="entry name" value="PECTINESTERASE INHIBITOR-LIKE"/>
    <property type="match status" value="1"/>
</dbReference>
<dbReference type="PANTHER" id="PTHR31080:SF244">
    <property type="entry name" value="OS10G0186200 PROTEIN"/>
    <property type="match status" value="1"/>
</dbReference>
<accession>A0A0D9XIB7</accession>
<keyword evidence="1 2" id="KW-0732">Signal</keyword>
<evidence type="ECO:0000259" key="3">
    <source>
        <dbReference type="SMART" id="SM00856"/>
    </source>
</evidence>
<dbReference type="eggNOG" id="ENOG502R633">
    <property type="taxonomic scope" value="Eukaryota"/>
</dbReference>
<reference evidence="5" key="2">
    <citation type="submission" date="2013-12" db="EMBL/GenBank/DDBJ databases">
        <authorList>
            <person name="Yu Y."/>
            <person name="Lee S."/>
            <person name="de Baynast K."/>
            <person name="Wissotski M."/>
            <person name="Liu L."/>
            <person name="Talag J."/>
            <person name="Goicoechea J."/>
            <person name="Angelova A."/>
            <person name="Jetty R."/>
            <person name="Kudrna D."/>
            <person name="Golser W."/>
            <person name="Rivera L."/>
            <person name="Zhang J."/>
            <person name="Wing R."/>
        </authorList>
    </citation>
    <scope>NUCLEOTIDE SEQUENCE</scope>
</reference>
<dbReference type="NCBIfam" id="TIGR01614">
    <property type="entry name" value="PME_inhib"/>
    <property type="match status" value="1"/>
</dbReference>
<feature type="chain" id="PRO_5002349933" description="Pectinesterase inhibitor domain-containing protein" evidence="2">
    <location>
        <begin position="29"/>
        <end position="212"/>
    </location>
</feature>
<evidence type="ECO:0000256" key="1">
    <source>
        <dbReference type="ARBA" id="ARBA00022729"/>
    </source>
</evidence>
<evidence type="ECO:0000313" key="4">
    <source>
        <dbReference type="EnsemblPlants" id="LPERR10G03300.1"/>
    </source>
</evidence>
<dbReference type="SUPFAM" id="SSF101148">
    <property type="entry name" value="Plant invertase/pectin methylesterase inhibitor"/>
    <property type="match status" value="1"/>
</dbReference>
<feature type="domain" description="Pectinesterase inhibitor" evidence="3">
    <location>
        <begin position="37"/>
        <end position="203"/>
    </location>
</feature>
<dbReference type="STRING" id="77586.A0A0D9XIB7"/>
<proteinExistence type="predicted"/>
<dbReference type="InterPro" id="IPR006501">
    <property type="entry name" value="Pectinesterase_inhib_dom"/>
</dbReference>
<evidence type="ECO:0000313" key="5">
    <source>
        <dbReference type="Proteomes" id="UP000032180"/>
    </source>
</evidence>
<dbReference type="Gene3D" id="1.20.140.40">
    <property type="entry name" value="Invertase/pectin methylesterase inhibitor family protein"/>
    <property type="match status" value="1"/>
</dbReference>
<name>A0A0D9XIB7_9ORYZ</name>
<dbReference type="InterPro" id="IPR035513">
    <property type="entry name" value="Invertase/methylesterase_inhib"/>
</dbReference>
<dbReference type="Gramene" id="LPERR10G03300.1">
    <property type="protein sequence ID" value="LPERR10G03300.1"/>
    <property type="gene ID" value="LPERR10G03300"/>
</dbReference>
<dbReference type="EnsemblPlants" id="LPERR10G03300.1">
    <property type="protein sequence ID" value="LPERR10G03300.1"/>
    <property type="gene ID" value="LPERR10G03300"/>
</dbReference>
<dbReference type="Proteomes" id="UP000032180">
    <property type="component" value="Chromosome 10"/>
</dbReference>
<reference evidence="4" key="3">
    <citation type="submission" date="2015-04" db="UniProtKB">
        <authorList>
            <consortium name="EnsemblPlants"/>
        </authorList>
    </citation>
    <scope>IDENTIFICATION</scope>
</reference>